<dbReference type="RefSeq" id="WP_051373103.1">
    <property type="nucleotide sequence ID" value="NZ_CBLI010000434.1"/>
</dbReference>
<keyword evidence="2" id="KW-1185">Reference proteome</keyword>
<reference evidence="1 2" key="1">
    <citation type="submission" date="2015-03" db="EMBL/GenBank/DDBJ databases">
        <authorList>
            <consortium name="Pathogen Informatics"/>
            <person name="Murphy D."/>
        </authorList>
    </citation>
    <scope>NUCLEOTIDE SEQUENCE [LARGE SCALE GENOMIC DNA]</scope>
    <source>
        <strain evidence="1 2">WP-931201</strain>
    </source>
</reference>
<organism evidence="1 2">
    <name type="scientific">Yersinia wautersii</name>
    <dbReference type="NCBI Taxonomy" id="1341643"/>
    <lineage>
        <taxon>Bacteria</taxon>
        <taxon>Pseudomonadati</taxon>
        <taxon>Pseudomonadota</taxon>
        <taxon>Gammaproteobacteria</taxon>
        <taxon>Enterobacterales</taxon>
        <taxon>Yersiniaceae</taxon>
        <taxon>Yersinia</taxon>
    </lineage>
</organism>
<name>A0ABP1ZFE0_9GAMM</name>
<comment type="caution">
    <text evidence="1">The sequence shown here is derived from an EMBL/GenBank/DDBJ whole genome shotgun (WGS) entry which is preliminary data.</text>
</comment>
<dbReference type="EMBL" id="CVMG01000014">
    <property type="protein sequence ID" value="CRG50533.1"/>
    <property type="molecule type" value="Genomic_DNA"/>
</dbReference>
<gene>
    <name evidence="1" type="ORF">ERS008478_02102</name>
</gene>
<dbReference type="Proteomes" id="UP000047420">
    <property type="component" value="Unassembled WGS sequence"/>
</dbReference>
<evidence type="ECO:0000313" key="2">
    <source>
        <dbReference type="Proteomes" id="UP000047420"/>
    </source>
</evidence>
<accession>A0ABP1ZFE0</accession>
<evidence type="ECO:0000313" key="1">
    <source>
        <dbReference type="EMBL" id="CRG50533.1"/>
    </source>
</evidence>
<protein>
    <submittedName>
        <fullName evidence="1">Uncharacterized protein</fullName>
    </submittedName>
</protein>
<proteinExistence type="predicted"/>
<sequence>MGYLQQQWGIDGDIGIGIFGTLGIIRSGLLGHSYQREDKPTWTLCGQCCWADLQLYLPEHSGWQALAQKRDAPQTIGYSR</sequence>